<dbReference type="PANTHER" id="PTHR43433:SF5">
    <property type="entry name" value="AB HYDROLASE-1 DOMAIN-CONTAINING PROTEIN"/>
    <property type="match status" value="1"/>
</dbReference>
<dbReference type="Pfam" id="PF00561">
    <property type="entry name" value="Abhydrolase_1"/>
    <property type="match status" value="1"/>
</dbReference>
<dbReference type="Proteomes" id="UP000251800">
    <property type="component" value="Unassembled WGS sequence"/>
</dbReference>
<evidence type="ECO:0000256" key="1">
    <source>
        <dbReference type="SAM" id="MobiDB-lite"/>
    </source>
</evidence>
<reference evidence="3 4" key="1">
    <citation type="submission" date="2018-05" db="EMBL/GenBank/DDBJ databases">
        <title>Abyssibacter profundi OUC007T gen. nov., sp. nov, a marine bacterium isolated from seawater of the Mariana Trench.</title>
        <authorList>
            <person name="Zhou S."/>
        </authorList>
    </citation>
    <scope>NUCLEOTIDE SEQUENCE [LARGE SCALE GENOMIC DNA]</scope>
    <source>
        <strain evidence="3 4">OUC007</strain>
    </source>
</reference>
<protein>
    <submittedName>
        <fullName evidence="3">Alpha/beta hydrolase</fullName>
    </submittedName>
</protein>
<gene>
    <name evidence="3" type="ORF">DEH80_05325</name>
</gene>
<keyword evidence="3" id="KW-0378">Hydrolase</keyword>
<dbReference type="InterPro" id="IPR000073">
    <property type="entry name" value="AB_hydrolase_1"/>
</dbReference>
<evidence type="ECO:0000259" key="2">
    <source>
        <dbReference type="Pfam" id="PF00561"/>
    </source>
</evidence>
<dbReference type="GO" id="GO:0004806">
    <property type="term" value="F:triacylglycerol lipase activity"/>
    <property type="evidence" value="ECO:0007669"/>
    <property type="project" value="TreeGrafter"/>
</dbReference>
<proteinExistence type="predicted"/>
<dbReference type="AlphaFoldDB" id="A0A363UN54"/>
<name>A0A363UN54_9GAMM</name>
<comment type="caution">
    <text evidence="3">The sequence shown here is derived from an EMBL/GenBank/DDBJ whole genome shotgun (WGS) entry which is preliminary data.</text>
</comment>
<dbReference type="InterPro" id="IPR050471">
    <property type="entry name" value="AB_hydrolase"/>
</dbReference>
<feature type="region of interest" description="Disordered" evidence="1">
    <location>
        <begin position="1"/>
        <end position="25"/>
    </location>
</feature>
<dbReference type="RefSeq" id="WP_109719439.1">
    <property type="nucleotide sequence ID" value="NZ_QEQK01000004.1"/>
</dbReference>
<feature type="domain" description="AB hydrolase-1" evidence="2">
    <location>
        <begin position="46"/>
        <end position="297"/>
    </location>
</feature>
<keyword evidence="4" id="KW-1185">Reference proteome</keyword>
<evidence type="ECO:0000313" key="3">
    <source>
        <dbReference type="EMBL" id="PWN56840.1"/>
    </source>
</evidence>
<dbReference type="InterPro" id="IPR029058">
    <property type="entry name" value="AB_hydrolase_fold"/>
</dbReference>
<dbReference type="SUPFAM" id="SSF53474">
    <property type="entry name" value="alpha/beta-Hydrolases"/>
    <property type="match status" value="1"/>
</dbReference>
<dbReference type="PANTHER" id="PTHR43433">
    <property type="entry name" value="HYDROLASE, ALPHA/BETA FOLD FAMILY PROTEIN"/>
    <property type="match status" value="1"/>
</dbReference>
<sequence>MHSAQPSPLGTPTDNPASGRSEPPEQFARVGSLDLAYQRFGDPGAPAVLLVMGLGSQYVLWPTALCHALVDAGYQVIRFDNRDVGRSTRLDGIQAPNIPATVIRRRLGMQVQVPYQIADMAEDAVGLLDSLGLARAHVVGASMGGMIAQVMAANFPARVASAALIMTTTGHRKLKQPSLALQRRLMRKRPKAIEEIIDQGVETYRLIGSPGFEQTDAEIRAKITRQANRGISPGGTIRQLAAIIGSPHRGRLVRQIKQPTLVLHGRADPLVPVEAAYDLKDKIPHARLDVIDGWGHDFPNVLVPRIADTLIQHLPPG</sequence>
<evidence type="ECO:0000313" key="4">
    <source>
        <dbReference type="Proteomes" id="UP000251800"/>
    </source>
</evidence>
<feature type="compositionally biased region" description="Polar residues" evidence="1">
    <location>
        <begin position="1"/>
        <end position="18"/>
    </location>
</feature>
<dbReference type="OrthoDB" id="9798888at2"/>
<dbReference type="GO" id="GO:0046503">
    <property type="term" value="P:glycerolipid catabolic process"/>
    <property type="evidence" value="ECO:0007669"/>
    <property type="project" value="TreeGrafter"/>
</dbReference>
<accession>A0A363UN54</accession>
<dbReference type="EMBL" id="QEQK01000004">
    <property type="protein sequence ID" value="PWN56840.1"/>
    <property type="molecule type" value="Genomic_DNA"/>
</dbReference>
<organism evidence="3 4">
    <name type="scientific">Abyssibacter profundi</name>
    <dbReference type="NCBI Taxonomy" id="2182787"/>
    <lineage>
        <taxon>Bacteria</taxon>
        <taxon>Pseudomonadati</taxon>
        <taxon>Pseudomonadota</taxon>
        <taxon>Gammaproteobacteria</taxon>
        <taxon>Chromatiales</taxon>
        <taxon>Oceanococcaceae</taxon>
        <taxon>Abyssibacter</taxon>
    </lineage>
</organism>
<dbReference type="Gene3D" id="3.40.50.1820">
    <property type="entry name" value="alpha/beta hydrolase"/>
    <property type="match status" value="1"/>
</dbReference>